<evidence type="ECO:0000256" key="10">
    <source>
        <dbReference type="ARBA" id="ARBA00023002"/>
    </source>
</evidence>
<dbReference type="PANTHER" id="PTHR11921">
    <property type="entry name" value="SUCCINATE DEHYDROGENASE IRON-SULFUR PROTEIN"/>
    <property type="match status" value="1"/>
</dbReference>
<comment type="pathway">
    <text evidence="3">Carbohydrate metabolism; tricarboxylic acid cycle; fumarate from succinate (bacterial route): step 1/1.</text>
</comment>
<comment type="subunit">
    <text evidence="5">Part of an enzyme complex containing four subunits: a flavoprotein, an iron-sulfur, cytochrome b-556, and a hydrophobic anchor protein.</text>
</comment>
<feature type="domain" description="Succinate dehydogenase/fumarate reductase N-terminal" evidence="14">
    <location>
        <begin position="12"/>
        <end position="112"/>
    </location>
</feature>
<dbReference type="GO" id="GO:0051539">
    <property type="term" value="F:4 iron, 4 sulfur cluster binding"/>
    <property type="evidence" value="ECO:0007669"/>
    <property type="project" value="UniProtKB-KW"/>
</dbReference>
<accession>A0AAX1UQZ4</accession>
<evidence type="ECO:0000256" key="3">
    <source>
        <dbReference type="ARBA" id="ARBA00004894"/>
    </source>
</evidence>
<dbReference type="GO" id="GO:0008177">
    <property type="term" value="F:succinate dehydrogenase (quinone) activity"/>
    <property type="evidence" value="ECO:0007669"/>
    <property type="project" value="UniProtKB-EC"/>
</dbReference>
<keyword evidence="10" id="KW-0560">Oxidoreductase</keyword>
<comment type="caution">
    <text evidence="15">The sequence shown here is derived from an EMBL/GenBank/DDBJ whole genome shotgun (WGS) entry which is preliminary data.</text>
</comment>
<evidence type="ECO:0000256" key="6">
    <source>
        <dbReference type="ARBA" id="ARBA00012792"/>
    </source>
</evidence>
<dbReference type="CDD" id="cd00207">
    <property type="entry name" value="fer2"/>
    <property type="match status" value="1"/>
</dbReference>
<evidence type="ECO:0000256" key="2">
    <source>
        <dbReference type="ARBA" id="ARBA00001966"/>
    </source>
</evidence>
<dbReference type="AlphaFoldDB" id="A0AAX1UQZ4"/>
<dbReference type="InterPro" id="IPR050573">
    <property type="entry name" value="SDH/FRD_Iron-Sulfur"/>
</dbReference>
<comment type="cofactor">
    <cofactor evidence="1">
        <name>[3Fe-4S] cluster</name>
        <dbReference type="ChEBI" id="CHEBI:21137"/>
    </cofactor>
</comment>
<comment type="cofactor">
    <cofactor evidence="13">
        <name>[2Fe-2S] cluster</name>
        <dbReference type="ChEBI" id="CHEBI:190135"/>
    </cofactor>
</comment>
<organism evidence="15 16">
    <name type="scientific">Cereibacter sphaeroides</name>
    <name type="common">Rhodobacter sphaeroides</name>
    <dbReference type="NCBI Taxonomy" id="1063"/>
    <lineage>
        <taxon>Bacteria</taxon>
        <taxon>Pseudomonadati</taxon>
        <taxon>Pseudomonadota</taxon>
        <taxon>Alphaproteobacteria</taxon>
        <taxon>Rhodobacterales</taxon>
        <taxon>Paracoccaceae</taxon>
        <taxon>Cereibacter</taxon>
    </lineage>
</organism>
<dbReference type="GO" id="GO:0046872">
    <property type="term" value="F:metal ion binding"/>
    <property type="evidence" value="ECO:0007669"/>
    <property type="project" value="UniProtKB-KW"/>
</dbReference>
<proteinExistence type="inferred from homology"/>
<dbReference type="GO" id="GO:0022904">
    <property type="term" value="P:respiratory electron transport chain"/>
    <property type="evidence" value="ECO:0007669"/>
    <property type="project" value="TreeGrafter"/>
</dbReference>
<dbReference type="Pfam" id="PF13534">
    <property type="entry name" value="Fer4_17"/>
    <property type="match status" value="1"/>
</dbReference>
<dbReference type="GO" id="GO:0006099">
    <property type="term" value="P:tricarboxylic acid cycle"/>
    <property type="evidence" value="ECO:0007669"/>
    <property type="project" value="InterPro"/>
</dbReference>
<dbReference type="RefSeq" id="WP_089257357.1">
    <property type="nucleotide sequence ID" value="NZ_QWGP01000001.1"/>
</dbReference>
<dbReference type="InterPro" id="IPR009051">
    <property type="entry name" value="Helical_ferredxn"/>
</dbReference>
<gene>
    <name evidence="15" type="ORF">D1114_00440</name>
</gene>
<dbReference type="Gene3D" id="1.10.1060.10">
    <property type="entry name" value="Alpha-helical ferredoxin"/>
    <property type="match status" value="1"/>
</dbReference>
<dbReference type="PANTHER" id="PTHR11921:SF29">
    <property type="entry name" value="SUCCINATE DEHYDROGENASE [UBIQUINONE] IRON-SULFUR SUBUNIT, MITOCHONDRIAL"/>
    <property type="match status" value="1"/>
</dbReference>
<evidence type="ECO:0000259" key="14">
    <source>
        <dbReference type="Pfam" id="PF13085"/>
    </source>
</evidence>
<dbReference type="GO" id="GO:0051537">
    <property type="term" value="F:2 iron, 2 sulfur cluster binding"/>
    <property type="evidence" value="ECO:0007669"/>
    <property type="project" value="InterPro"/>
</dbReference>
<evidence type="ECO:0000256" key="5">
    <source>
        <dbReference type="ARBA" id="ARBA00011294"/>
    </source>
</evidence>
<name>A0AAX1UQZ4_CERSP</name>
<evidence type="ECO:0000313" key="15">
    <source>
        <dbReference type="EMBL" id="RHZ98592.1"/>
    </source>
</evidence>
<comment type="similarity">
    <text evidence="4">Belongs to the succinate dehydrogenase/fumarate reductase iron-sulfur protein family.</text>
</comment>
<dbReference type="Pfam" id="PF13085">
    <property type="entry name" value="Fer2_3"/>
    <property type="match status" value="1"/>
</dbReference>
<dbReference type="SUPFAM" id="SSF54292">
    <property type="entry name" value="2Fe-2S ferredoxin-like"/>
    <property type="match status" value="1"/>
</dbReference>
<dbReference type="SUPFAM" id="SSF46548">
    <property type="entry name" value="alpha-helical ferredoxin"/>
    <property type="match status" value="1"/>
</dbReference>
<dbReference type="EMBL" id="QWGP01000001">
    <property type="protein sequence ID" value="RHZ98592.1"/>
    <property type="molecule type" value="Genomic_DNA"/>
</dbReference>
<keyword evidence="9" id="KW-0479">Metal-binding</keyword>
<keyword evidence="11" id="KW-0408">Iron</keyword>
<sequence>MLDGPQTLSVSIWRGTGTTGAFQGFEVPRQGSQTVLDVVSWIQQNLDPTLTYRYACRVGMCGSCAMMVNGVPRWTCRTHVNKVDRGGALTIGPLRNLPVIKDLAADMDPFFEKWVKAEGLFHPARTRHEEVARVDPASEARRTADRAIECINCSVCYAACDTVAGNPDYLGPAALNRAWSVVNDERDAGRAEVLAAVSVSGGCHNCHSQGSCTRHCPNELSPLDSIAGLKRETARSFWRKGR</sequence>
<dbReference type="Proteomes" id="UP000266305">
    <property type="component" value="Unassembled WGS sequence"/>
</dbReference>
<protein>
    <recommendedName>
        <fullName evidence="7">Succinate dehydrogenase iron-sulfur subunit</fullName>
        <ecNumber evidence="6">1.3.5.1</ecNumber>
    </recommendedName>
</protein>
<dbReference type="Gene3D" id="3.10.20.30">
    <property type="match status" value="1"/>
</dbReference>
<evidence type="ECO:0000256" key="4">
    <source>
        <dbReference type="ARBA" id="ARBA00009433"/>
    </source>
</evidence>
<dbReference type="InterPro" id="IPR025192">
    <property type="entry name" value="Succ_DH/fum_Rdtase_N"/>
</dbReference>
<evidence type="ECO:0000256" key="13">
    <source>
        <dbReference type="ARBA" id="ARBA00034078"/>
    </source>
</evidence>
<evidence type="ECO:0000256" key="8">
    <source>
        <dbReference type="ARBA" id="ARBA00022485"/>
    </source>
</evidence>
<keyword evidence="12" id="KW-0411">Iron-sulfur</keyword>
<dbReference type="NCBIfam" id="TIGR00384">
    <property type="entry name" value="dhsB"/>
    <property type="match status" value="1"/>
</dbReference>
<reference evidence="15 16" key="1">
    <citation type="submission" date="2018-08" db="EMBL/GenBank/DDBJ databases">
        <title>Draft genome sequence of Rhodobacter sphaeroides FY.</title>
        <authorList>
            <person name="Rayyan A."/>
            <person name="Meyer T.E."/>
            <person name="Kyndt J.A."/>
        </authorList>
    </citation>
    <scope>NUCLEOTIDE SEQUENCE [LARGE SCALE GENOMIC DNA]</scope>
    <source>
        <strain evidence="15 16">FY</strain>
    </source>
</reference>
<dbReference type="InterPro" id="IPR006058">
    <property type="entry name" value="2Fe2S_fd_BS"/>
</dbReference>
<evidence type="ECO:0000256" key="1">
    <source>
        <dbReference type="ARBA" id="ARBA00001927"/>
    </source>
</evidence>
<dbReference type="InterPro" id="IPR004489">
    <property type="entry name" value="Succ_DH/fum_Rdtase_Fe-S"/>
</dbReference>
<evidence type="ECO:0000256" key="11">
    <source>
        <dbReference type="ARBA" id="ARBA00023004"/>
    </source>
</evidence>
<evidence type="ECO:0000256" key="7">
    <source>
        <dbReference type="ARBA" id="ARBA00022131"/>
    </source>
</evidence>
<dbReference type="GO" id="GO:0009055">
    <property type="term" value="F:electron transfer activity"/>
    <property type="evidence" value="ECO:0007669"/>
    <property type="project" value="InterPro"/>
</dbReference>
<dbReference type="PROSITE" id="PS00197">
    <property type="entry name" value="2FE2S_FER_1"/>
    <property type="match status" value="1"/>
</dbReference>
<evidence type="ECO:0000256" key="9">
    <source>
        <dbReference type="ARBA" id="ARBA00022723"/>
    </source>
</evidence>
<comment type="cofactor">
    <cofactor evidence="2">
        <name>[4Fe-4S] cluster</name>
        <dbReference type="ChEBI" id="CHEBI:49883"/>
    </cofactor>
</comment>
<evidence type="ECO:0000313" key="16">
    <source>
        <dbReference type="Proteomes" id="UP000266305"/>
    </source>
</evidence>
<dbReference type="InterPro" id="IPR036010">
    <property type="entry name" value="2Fe-2S_ferredoxin-like_sf"/>
</dbReference>
<evidence type="ECO:0000256" key="12">
    <source>
        <dbReference type="ARBA" id="ARBA00023014"/>
    </source>
</evidence>
<keyword evidence="8" id="KW-0004">4Fe-4S</keyword>
<dbReference type="InterPro" id="IPR001041">
    <property type="entry name" value="2Fe-2S_ferredoxin-type"/>
</dbReference>
<dbReference type="InterPro" id="IPR012675">
    <property type="entry name" value="Beta-grasp_dom_sf"/>
</dbReference>
<dbReference type="EC" id="1.3.5.1" evidence="6"/>